<evidence type="ECO:0000259" key="2">
    <source>
        <dbReference type="Pfam" id="PF12973"/>
    </source>
</evidence>
<dbReference type="InterPro" id="IPR025979">
    <property type="entry name" value="ChrR-like_cupin_dom"/>
</dbReference>
<protein>
    <submittedName>
        <fullName evidence="4">Transcriptional regulator</fullName>
    </submittedName>
</protein>
<dbReference type="InterPro" id="IPR041916">
    <property type="entry name" value="Anti_sigma_zinc_sf"/>
</dbReference>
<accession>A0A2N5XP44</accession>
<dbReference type="OrthoDB" id="2988517at2"/>
<organism evidence="4 5">
    <name type="scientific">Cohaesibacter celericrescens</name>
    <dbReference type="NCBI Taxonomy" id="2067669"/>
    <lineage>
        <taxon>Bacteria</taxon>
        <taxon>Pseudomonadati</taxon>
        <taxon>Pseudomonadota</taxon>
        <taxon>Alphaproteobacteria</taxon>
        <taxon>Hyphomicrobiales</taxon>
        <taxon>Cohaesibacteraceae</taxon>
    </lineage>
</organism>
<dbReference type="InterPro" id="IPR014710">
    <property type="entry name" value="RmlC-like_jellyroll"/>
</dbReference>
<dbReference type="NCBIfam" id="TIGR02451">
    <property type="entry name" value="anti_sig_ChrR"/>
    <property type="match status" value="1"/>
</dbReference>
<dbReference type="EMBL" id="PKUQ01000031">
    <property type="protein sequence ID" value="PLW76311.1"/>
    <property type="molecule type" value="Genomic_DNA"/>
</dbReference>
<evidence type="ECO:0000313" key="4">
    <source>
        <dbReference type="EMBL" id="PLW76311.1"/>
    </source>
</evidence>
<dbReference type="InterPro" id="IPR012807">
    <property type="entry name" value="Anti-sigma_ChrR"/>
</dbReference>
<evidence type="ECO:0000259" key="3">
    <source>
        <dbReference type="Pfam" id="PF13490"/>
    </source>
</evidence>
<feature type="domain" description="ChrR-like cupin" evidence="2">
    <location>
        <begin position="116"/>
        <end position="206"/>
    </location>
</feature>
<comment type="caution">
    <text evidence="4">The sequence shown here is derived from an EMBL/GenBank/DDBJ whole genome shotgun (WGS) entry which is preliminary data.</text>
</comment>
<proteinExistence type="predicted"/>
<dbReference type="Gene3D" id="1.10.10.1320">
    <property type="entry name" value="Anti-sigma factor, zinc-finger domain"/>
    <property type="match status" value="1"/>
</dbReference>
<reference evidence="4 5" key="1">
    <citation type="submission" date="2018-01" db="EMBL/GenBank/DDBJ databases">
        <title>The draft genome sequence of Cohaesibacter sp. H1304.</title>
        <authorList>
            <person name="Wang N.-N."/>
            <person name="Du Z.-J."/>
        </authorList>
    </citation>
    <scope>NUCLEOTIDE SEQUENCE [LARGE SCALE GENOMIC DNA]</scope>
    <source>
        <strain evidence="4 5">H1304</strain>
    </source>
</reference>
<dbReference type="Gene3D" id="2.60.120.10">
    <property type="entry name" value="Jelly Rolls"/>
    <property type="match status" value="1"/>
</dbReference>
<name>A0A2N5XP44_9HYPH</name>
<evidence type="ECO:0000313" key="5">
    <source>
        <dbReference type="Proteomes" id="UP000234881"/>
    </source>
</evidence>
<evidence type="ECO:0000256" key="1">
    <source>
        <dbReference type="SAM" id="MobiDB-lite"/>
    </source>
</evidence>
<dbReference type="Proteomes" id="UP000234881">
    <property type="component" value="Unassembled WGS sequence"/>
</dbReference>
<dbReference type="CDD" id="cd20301">
    <property type="entry name" value="cupin_ChrR"/>
    <property type="match status" value="1"/>
</dbReference>
<dbReference type="RefSeq" id="WP_101534745.1">
    <property type="nucleotide sequence ID" value="NZ_JBFHIU010000010.1"/>
</dbReference>
<dbReference type="AlphaFoldDB" id="A0A2N5XP44"/>
<sequence>MINHHLSDEMILGYAAGSLSAGQAMVVHCHLETCPHCSARLQEAEALGGALIEELDERLVSKLNFDDLIAEIESLDESADATQVKPDSMPSVANAQGSDRQKTPQLLRDVLGHGLDEVRWKIVGPGIRQFILPITPSEGEKVRLLKLSPGFVTPQHSHHGSEMTLVLKGSFCDETGRYAAGDIQEADDGLDHQPVADTDEECICLAVTDAPLEFKSIISRMIQPMVGI</sequence>
<gene>
    <name evidence="4" type="ORF">C0081_15580</name>
</gene>
<dbReference type="InterPro" id="IPR011051">
    <property type="entry name" value="RmlC_Cupin_sf"/>
</dbReference>
<dbReference type="Pfam" id="PF12973">
    <property type="entry name" value="Cupin_7"/>
    <property type="match status" value="1"/>
</dbReference>
<dbReference type="InterPro" id="IPR027383">
    <property type="entry name" value="Znf_put"/>
</dbReference>
<dbReference type="SUPFAM" id="SSF51182">
    <property type="entry name" value="RmlC-like cupins"/>
    <property type="match status" value="1"/>
</dbReference>
<dbReference type="Pfam" id="PF13490">
    <property type="entry name" value="zf-HC2"/>
    <property type="match status" value="1"/>
</dbReference>
<feature type="region of interest" description="Disordered" evidence="1">
    <location>
        <begin position="79"/>
        <end position="104"/>
    </location>
</feature>
<feature type="domain" description="Putative zinc-finger" evidence="3">
    <location>
        <begin position="9"/>
        <end position="37"/>
    </location>
</feature>
<keyword evidence="5" id="KW-1185">Reference proteome</keyword>